<protein>
    <recommendedName>
        <fullName evidence="1">MobA-like NTP transferase domain-containing protein</fullName>
    </recommendedName>
</protein>
<dbReference type="CDD" id="cd04182">
    <property type="entry name" value="GT_2_like_f"/>
    <property type="match status" value="1"/>
</dbReference>
<dbReference type="InterPro" id="IPR025877">
    <property type="entry name" value="MobA-like_NTP_Trfase"/>
</dbReference>
<dbReference type="AlphaFoldDB" id="A0A221SY89"/>
<feature type="domain" description="MobA-like NTP transferase" evidence="1">
    <location>
        <begin position="12"/>
        <end position="180"/>
    </location>
</feature>
<dbReference type="RefSeq" id="WP_081425890.1">
    <property type="nucleotide sequence ID" value="NZ_CP021081.1"/>
</dbReference>
<name>A0A221SY89_9DEIO</name>
<accession>A0A221SY89</accession>
<dbReference type="Pfam" id="PF12804">
    <property type="entry name" value="NTP_transf_3"/>
    <property type="match status" value="1"/>
</dbReference>
<dbReference type="InterPro" id="IPR029044">
    <property type="entry name" value="Nucleotide-diphossugar_trans"/>
</dbReference>
<evidence type="ECO:0000259" key="1">
    <source>
        <dbReference type="Pfam" id="PF12804"/>
    </source>
</evidence>
<dbReference type="GO" id="GO:0016779">
    <property type="term" value="F:nucleotidyltransferase activity"/>
    <property type="evidence" value="ECO:0007669"/>
    <property type="project" value="UniProtKB-ARBA"/>
</dbReference>
<dbReference type="KEGG" id="dfc:DFI_11680"/>
<dbReference type="PANTHER" id="PTHR43777:SF1">
    <property type="entry name" value="MOLYBDENUM COFACTOR CYTIDYLYLTRANSFERASE"/>
    <property type="match status" value="1"/>
</dbReference>
<dbReference type="PANTHER" id="PTHR43777">
    <property type="entry name" value="MOLYBDENUM COFACTOR CYTIDYLYLTRANSFERASE"/>
    <property type="match status" value="1"/>
</dbReference>
<evidence type="ECO:0000313" key="3">
    <source>
        <dbReference type="Proteomes" id="UP000259030"/>
    </source>
</evidence>
<proteinExistence type="predicted"/>
<dbReference type="Proteomes" id="UP000259030">
    <property type="component" value="Chromosome"/>
</dbReference>
<gene>
    <name evidence="2" type="ORF">DFI_11680</name>
</gene>
<keyword evidence="3" id="KW-1185">Reference proteome</keyword>
<evidence type="ECO:0000313" key="2">
    <source>
        <dbReference type="EMBL" id="ASN81566.1"/>
    </source>
</evidence>
<reference evidence="2 3" key="1">
    <citation type="submission" date="2017-05" db="EMBL/GenBank/DDBJ databases">
        <title>The complete genome sequence of Deinococcus ficus isolated from the rhizosphere of the Ficus religiosa L. in Taiwan.</title>
        <authorList>
            <person name="Wu K.-M."/>
            <person name="Liao T.-L."/>
            <person name="Liu Y.-M."/>
            <person name="Young C.-C."/>
            <person name="Tsai S.-F."/>
        </authorList>
    </citation>
    <scope>NUCLEOTIDE SEQUENCE [LARGE SCALE GENOMIC DNA]</scope>
    <source>
        <strain evidence="2 3">CC-FR2-10</strain>
    </source>
</reference>
<dbReference type="SUPFAM" id="SSF53448">
    <property type="entry name" value="Nucleotide-diphospho-sugar transferases"/>
    <property type="match status" value="1"/>
</dbReference>
<dbReference type="EMBL" id="CP021081">
    <property type="protein sequence ID" value="ASN81566.1"/>
    <property type="molecule type" value="Genomic_DNA"/>
</dbReference>
<dbReference type="STRING" id="317577.GCA_000419625_01590"/>
<sequence>MNTAAGDVRVAGVLLAAGLSRRMGRPKPLVSLAGQPLVRHAAAALSAVPGYACRLVVLPPGAAGDAIRDALRDLPVTFAVNPEPGRGMMGSFRAAVQTLPAGLDGVNFALADMPLVPAEAHRALLHAFADRRAPVTLAAYGPPDAAVSAPPHLFRADLLPAILAAPDADHGPRHLLRAHAAQAVTCPFPAAWLLDVDTPAALAEAEARLREAGPVRTAGPDAPGG</sequence>
<dbReference type="Gene3D" id="3.90.550.10">
    <property type="entry name" value="Spore Coat Polysaccharide Biosynthesis Protein SpsA, Chain A"/>
    <property type="match status" value="1"/>
</dbReference>
<organism evidence="2 3">
    <name type="scientific">Deinococcus ficus</name>
    <dbReference type="NCBI Taxonomy" id="317577"/>
    <lineage>
        <taxon>Bacteria</taxon>
        <taxon>Thermotogati</taxon>
        <taxon>Deinococcota</taxon>
        <taxon>Deinococci</taxon>
        <taxon>Deinococcales</taxon>
        <taxon>Deinococcaceae</taxon>
        <taxon>Deinococcus</taxon>
    </lineage>
</organism>